<feature type="region of interest" description="Disordered" evidence="2">
    <location>
        <begin position="354"/>
        <end position="389"/>
    </location>
</feature>
<dbReference type="EMBL" id="DF236989">
    <property type="protein sequence ID" value="GAQ79887.1"/>
    <property type="molecule type" value="Genomic_DNA"/>
</dbReference>
<dbReference type="InterPro" id="IPR015943">
    <property type="entry name" value="WD40/YVTN_repeat-like_dom_sf"/>
</dbReference>
<evidence type="ECO:0000313" key="4">
    <source>
        <dbReference type="EMBL" id="GAQ79887.1"/>
    </source>
</evidence>
<dbReference type="InterPro" id="IPR036322">
    <property type="entry name" value="WD40_repeat_dom_sf"/>
</dbReference>
<dbReference type="Pfam" id="PF23754">
    <property type="entry name" value="Beta-prop_IP5PC_F"/>
    <property type="match status" value="2"/>
</dbReference>
<dbReference type="OrthoDB" id="1925875at2759"/>
<sequence>MAGSRPLIDLGDWGLDPPPPEAAPTPHFHKSKVVLPPPPEGPPRRRRSEPSLFPLATSPVQDAPKQGVQSFAALDLLSDSVPLAGPPAGNPFLSANGSTPLNQSTGAYPGYRDEAVRRSYDVAHTPSSRTSHSLPPSMLSSRDDLLSSQAAPRNPNEQSITLSNGVGIAPPSRVRSKSPLPPLSRDAPPLADPSSLPPLPSPILSDSPHLPPNFGQARSEPASLASSASSFHGPPVNRSTDFASRGGTPSSSGIPPIARRSSPMRASAPAADSIDKLFATLSGQRQGDGLAAPPNGADGFTFQFGKANPFFTPSALTPLAESTDTAEGAPADVTYPAATDWEDQFDFFVNNRLPPSSPPPGTVTESVTESAGPSFAAEEPAGPSPAGTIWKVLNTQGLEPAPESEASLTLAPSFKLDSPKVAKQPPVFVGRKGGAAAPMRAAVSPNRPTCIELRPAPLRGSKADQPARALACTETAVWAAVDGGVKVWDVEAATASASSGENNVTSGDEDAAAFTFLAVHGTTKVLCLCADFGREVVWSGHSDGKARAWPMAVPGPGAGEAVTSSLIWGAHKSAVTALCVTPYGDLWTGSESGNIKCWPSDACARSITQGAKHDHTAAQYMQHAGFTLKGKLAGDSNQVHSEVRFLMVERVYSRVWSGGQHSVALWDARTHTLVRVVGTNIQNEFVHPPRALASREPSPIEIRPAEEDGPEIADARKDDKKERKEERKERAGFSRLSTKTERHGGGAMSFLRKSRDAVLKGAAAMVSAAGVNTPPGGPANDPTRLSALVAAPDGTIWGGYGDGRLVQWDWQGNKVSESQPSLVPVRCMWVVGLRVWIGYADGRIHILNGRSGKALAVWRAHSSEVTKLAQAGEWVFSLAARGGIRGWSMRTPNTVEHIIREEMTACCDTYTRSKAIQILAGTWNVNEQKATPKALNEWIAEKSRPASVVVIGLQEVEMGAGSLASSLAKETVGLGLQEKGSAMGQWWLGAITAALGAEEWEKVASRQMASMLVGVWVRRELLPYAGEFEYGAVACGFGRALGNKGAVGVRFNMFRRTVCFVNSHFAAHMDAVAKRNEDYEHIARRMVFGKYQGVVVAGVSAVGNAVNAAAYGLSSAVKNAVQNAQKRGESGKNLTVVLETGGNVQVPDLDAELPSPIVDTDPLGQPDLSEADLLIWLGDFNYRIDNLPFEEVVDAVREKKWDWLLANDQLRTEMAGGRAFQGMCEGAILFPPTYKFDKNTGDPMGYDSSEKKRIPAWCDRILFRDSFDKPEAEKVSKLAQPVRATVVSYEGVMDVTDSDHKPVRAELAVDLAVIDEAARRREYGRVLRTNPELLSFHHRCNALPDCTVSDRQIIVDGRVPATVRLTNHGTESPCWYVVRADNKPPTDCDCCISMSADKGAGFPSWLKVRPAAGIVPGAQSVAIEFEFARKGVDEDEESEASGSGRKHSWWANDEKDVSVSLVILVRGPLASDYVTHRVCVSHGPNARRHAPGRVTSRAPDLGRPPTPPRDTTRTPTAKVVTPTVVAPQPLQDLLSWD</sequence>
<evidence type="ECO:0000256" key="2">
    <source>
        <dbReference type="SAM" id="MobiDB-lite"/>
    </source>
</evidence>
<evidence type="ECO:0000256" key="1">
    <source>
        <dbReference type="ARBA" id="ARBA00010768"/>
    </source>
</evidence>
<dbReference type="Pfam" id="PF23755">
    <property type="entry name" value="Ig-like_IP5PC_F"/>
    <property type="match status" value="1"/>
</dbReference>
<dbReference type="InterPro" id="IPR036691">
    <property type="entry name" value="Endo/exonu/phosph_ase_sf"/>
</dbReference>
<feature type="region of interest" description="Disordered" evidence="2">
    <location>
        <begin position="79"/>
        <end position="270"/>
    </location>
</feature>
<keyword evidence="5" id="KW-1185">Reference proteome</keyword>
<feature type="compositionally biased region" description="Polar residues" evidence="2">
    <location>
        <begin position="93"/>
        <end position="106"/>
    </location>
</feature>
<feature type="compositionally biased region" description="Low complexity" evidence="2">
    <location>
        <begin position="254"/>
        <end position="270"/>
    </location>
</feature>
<accession>A0A1Y1HTM1</accession>
<dbReference type="InterPro" id="IPR056454">
    <property type="entry name" value="Beta-prop_IP5PC_F"/>
</dbReference>
<dbReference type="SMART" id="SM00128">
    <property type="entry name" value="IPPc"/>
    <property type="match status" value="1"/>
</dbReference>
<dbReference type="GO" id="GO:0004439">
    <property type="term" value="F:phosphatidylinositol-4,5-bisphosphate 5-phosphatase activity"/>
    <property type="evidence" value="ECO:0000318"/>
    <property type="project" value="GO_Central"/>
</dbReference>
<feature type="region of interest" description="Disordered" evidence="2">
    <location>
        <begin position="688"/>
        <end position="747"/>
    </location>
</feature>
<feature type="compositionally biased region" description="Low complexity" evidence="2">
    <location>
        <begin position="1"/>
        <end position="15"/>
    </location>
</feature>
<evidence type="ECO:0000259" key="3">
    <source>
        <dbReference type="SMART" id="SM00128"/>
    </source>
</evidence>
<feature type="compositionally biased region" description="Basic and acidic residues" evidence="2">
    <location>
        <begin position="111"/>
        <end position="121"/>
    </location>
</feature>
<feature type="compositionally biased region" description="Polar residues" evidence="2">
    <location>
        <begin position="149"/>
        <end position="164"/>
    </location>
</feature>
<feature type="region of interest" description="Disordered" evidence="2">
    <location>
        <begin position="1484"/>
        <end position="1518"/>
    </location>
</feature>
<dbReference type="PANTHER" id="PTHR11200">
    <property type="entry name" value="INOSITOL 5-PHOSPHATASE"/>
    <property type="match status" value="1"/>
</dbReference>
<dbReference type="Proteomes" id="UP000054558">
    <property type="component" value="Unassembled WGS sequence"/>
</dbReference>
<reference evidence="4 5" key="1">
    <citation type="journal article" date="2014" name="Nat. Commun.">
        <title>Klebsormidium flaccidum genome reveals primary factors for plant terrestrial adaptation.</title>
        <authorList>
            <person name="Hori K."/>
            <person name="Maruyama F."/>
            <person name="Fujisawa T."/>
            <person name="Togashi T."/>
            <person name="Yamamoto N."/>
            <person name="Seo M."/>
            <person name="Sato S."/>
            <person name="Yamada T."/>
            <person name="Mori H."/>
            <person name="Tajima N."/>
            <person name="Moriyama T."/>
            <person name="Ikeuchi M."/>
            <person name="Watanabe M."/>
            <person name="Wada H."/>
            <person name="Kobayashi K."/>
            <person name="Saito M."/>
            <person name="Masuda T."/>
            <person name="Sasaki-Sekimoto Y."/>
            <person name="Mashiguchi K."/>
            <person name="Awai K."/>
            <person name="Shimojima M."/>
            <person name="Masuda S."/>
            <person name="Iwai M."/>
            <person name="Nobusawa T."/>
            <person name="Narise T."/>
            <person name="Kondo S."/>
            <person name="Saito H."/>
            <person name="Sato R."/>
            <person name="Murakawa M."/>
            <person name="Ihara Y."/>
            <person name="Oshima-Yamada Y."/>
            <person name="Ohtaka K."/>
            <person name="Satoh M."/>
            <person name="Sonobe K."/>
            <person name="Ishii M."/>
            <person name="Ohtani R."/>
            <person name="Kanamori-Sato M."/>
            <person name="Honoki R."/>
            <person name="Miyazaki D."/>
            <person name="Mochizuki H."/>
            <person name="Umetsu J."/>
            <person name="Higashi K."/>
            <person name="Shibata D."/>
            <person name="Kamiya Y."/>
            <person name="Sato N."/>
            <person name="Nakamura Y."/>
            <person name="Tabata S."/>
            <person name="Ida S."/>
            <person name="Kurokawa K."/>
            <person name="Ohta H."/>
        </authorList>
    </citation>
    <scope>NUCLEOTIDE SEQUENCE [LARGE SCALE GENOMIC DNA]</scope>
    <source>
        <strain evidence="4 5">NIES-2285</strain>
    </source>
</reference>
<dbReference type="InterPro" id="IPR000300">
    <property type="entry name" value="IPPc"/>
</dbReference>
<proteinExistence type="inferred from homology"/>
<feature type="compositionally biased region" description="Low complexity" evidence="2">
    <location>
        <begin position="369"/>
        <end position="387"/>
    </location>
</feature>
<feature type="compositionally biased region" description="Polar residues" evidence="2">
    <location>
        <begin position="237"/>
        <end position="253"/>
    </location>
</feature>
<dbReference type="Gene3D" id="2.130.10.10">
    <property type="entry name" value="YVTN repeat-like/Quinoprotein amine dehydrogenase"/>
    <property type="match status" value="2"/>
</dbReference>
<name>A0A1Y1HTM1_KLENI</name>
<dbReference type="InterPro" id="IPR056455">
    <property type="entry name" value="Ig-like_IP5PC_F"/>
</dbReference>
<organism evidence="4 5">
    <name type="scientific">Klebsormidium nitens</name>
    <name type="common">Green alga</name>
    <name type="synonym">Ulothrix nitens</name>
    <dbReference type="NCBI Taxonomy" id="105231"/>
    <lineage>
        <taxon>Eukaryota</taxon>
        <taxon>Viridiplantae</taxon>
        <taxon>Streptophyta</taxon>
        <taxon>Klebsormidiophyceae</taxon>
        <taxon>Klebsormidiales</taxon>
        <taxon>Klebsormidiaceae</taxon>
        <taxon>Klebsormidium</taxon>
    </lineage>
</organism>
<dbReference type="OMA" id="GIRGWHV"/>
<dbReference type="GO" id="GO:0046856">
    <property type="term" value="P:phosphatidylinositol dephosphorylation"/>
    <property type="evidence" value="ECO:0007669"/>
    <property type="project" value="InterPro"/>
</dbReference>
<feature type="compositionally biased region" description="Basic and acidic residues" evidence="2">
    <location>
        <begin position="713"/>
        <end position="744"/>
    </location>
</feature>
<evidence type="ECO:0000313" key="5">
    <source>
        <dbReference type="Proteomes" id="UP000054558"/>
    </source>
</evidence>
<dbReference type="STRING" id="105231.A0A1Y1HTM1"/>
<dbReference type="SMART" id="SM00320">
    <property type="entry name" value="WD40"/>
    <property type="match status" value="4"/>
</dbReference>
<protein>
    <submittedName>
        <fullName evidence="4">Phosphoinositide 5-Phosphatase Type II</fullName>
    </submittedName>
</protein>
<feature type="domain" description="Inositol polyphosphate-related phosphatase" evidence="3">
    <location>
        <begin position="914"/>
        <end position="1315"/>
    </location>
</feature>
<dbReference type="Gene3D" id="3.60.10.10">
    <property type="entry name" value="Endonuclease/exonuclease/phosphatase"/>
    <property type="match status" value="1"/>
</dbReference>
<dbReference type="SUPFAM" id="SSF50978">
    <property type="entry name" value="WD40 repeat-like"/>
    <property type="match status" value="1"/>
</dbReference>
<dbReference type="InterPro" id="IPR046985">
    <property type="entry name" value="IP5"/>
</dbReference>
<dbReference type="Pfam" id="PF22669">
    <property type="entry name" value="Exo_endo_phos2"/>
    <property type="match status" value="1"/>
</dbReference>
<feature type="region of interest" description="Disordered" evidence="2">
    <location>
        <begin position="1"/>
        <end position="67"/>
    </location>
</feature>
<dbReference type="SUPFAM" id="SSF56219">
    <property type="entry name" value="DNase I-like"/>
    <property type="match status" value="1"/>
</dbReference>
<dbReference type="InterPro" id="IPR001680">
    <property type="entry name" value="WD40_rpt"/>
</dbReference>
<feature type="compositionally biased region" description="Low complexity" evidence="2">
    <location>
        <begin position="217"/>
        <end position="230"/>
    </location>
</feature>
<gene>
    <name evidence="4" type="ORF">KFL_000400310</name>
</gene>
<dbReference type="PANTHER" id="PTHR11200:SF300">
    <property type="entry name" value="TYPE II INOSITOL 1,4,5-TRISPHOSPHATE 5-PHOSPHATASE"/>
    <property type="match status" value="1"/>
</dbReference>
<comment type="similarity">
    <text evidence="1">Belongs to the inositol polyphosphate 5-phosphatase family.</text>
</comment>